<sequence length="77" mass="8947">MLISNLNQRTRAFGNTVIQKIRIFILSLTQLHWIQNVDVQGEESLSISNVRLNDKNVQEEGYTVELQEQNQSIETFI</sequence>
<dbReference type="RefSeq" id="XP_001454608.1">
    <property type="nucleotide sequence ID" value="XM_001454571.1"/>
</dbReference>
<organism evidence="1 2">
    <name type="scientific">Paramecium tetraurelia</name>
    <dbReference type="NCBI Taxonomy" id="5888"/>
    <lineage>
        <taxon>Eukaryota</taxon>
        <taxon>Sar</taxon>
        <taxon>Alveolata</taxon>
        <taxon>Ciliophora</taxon>
        <taxon>Intramacronucleata</taxon>
        <taxon>Oligohymenophorea</taxon>
        <taxon>Peniculida</taxon>
        <taxon>Parameciidae</taxon>
        <taxon>Paramecium</taxon>
    </lineage>
</organism>
<gene>
    <name evidence="1" type="ORF">GSPATT00020864001</name>
</gene>
<dbReference type="GeneID" id="5040393"/>
<evidence type="ECO:0000313" key="1">
    <source>
        <dbReference type="EMBL" id="CAK87211.1"/>
    </source>
</evidence>
<dbReference type="HOGENOM" id="CLU_2643336_0_0_1"/>
<protein>
    <submittedName>
        <fullName evidence="1">Uncharacterized protein</fullName>
    </submittedName>
</protein>
<dbReference type="Proteomes" id="UP000000600">
    <property type="component" value="Unassembled WGS sequence"/>
</dbReference>
<reference evidence="1 2" key="1">
    <citation type="journal article" date="2006" name="Nature">
        <title>Global trends of whole-genome duplications revealed by the ciliate Paramecium tetraurelia.</title>
        <authorList>
            <consortium name="Genoscope"/>
            <person name="Aury J.-M."/>
            <person name="Jaillon O."/>
            <person name="Duret L."/>
            <person name="Noel B."/>
            <person name="Jubin C."/>
            <person name="Porcel B.M."/>
            <person name="Segurens B."/>
            <person name="Daubin V."/>
            <person name="Anthouard V."/>
            <person name="Aiach N."/>
            <person name="Arnaiz O."/>
            <person name="Billaut A."/>
            <person name="Beisson J."/>
            <person name="Blanc I."/>
            <person name="Bouhouche K."/>
            <person name="Camara F."/>
            <person name="Duharcourt S."/>
            <person name="Guigo R."/>
            <person name="Gogendeau D."/>
            <person name="Katinka M."/>
            <person name="Keller A.-M."/>
            <person name="Kissmehl R."/>
            <person name="Klotz C."/>
            <person name="Koll F."/>
            <person name="Le Moue A."/>
            <person name="Lepere C."/>
            <person name="Malinsky S."/>
            <person name="Nowacki M."/>
            <person name="Nowak J.K."/>
            <person name="Plattner H."/>
            <person name="Poulain J."/>
            <person name="Ruiz F."/>
            <person name="Serrano V."/>
            <person name="Zagulski M."/>
            <person name="Dessen P."/>
            <person name="Betermier M."/>
            <person name="Weissenbach J."/>
            <person name="Scarpelli C."/>
            <person name="Schachter V."/>
            <person name="Sperling L."/>
            <person name="Meyer E."/>
            <person name="Cohen J."/>
            <person name="Wincker P."/>
        </authorList>
    </citation>
    <scope>NUCLEOTIDE SEQUENCE [LARGE SCALE GENOMIC DNA]</scope>
    <source>
        <strain evidence="1 2">Stock d4-2</strain>
    </source>
</reference>
<keyword evidence="2" id="KW-1185">Reference proteome</keyword>
<accession>A0DVZ4</accession>
<dbReference type="AlphaFoldDB" id="A0DVZ4"/>
<proteinExistence type="predicted"/>
<evidence type="ECO:0000313" key="2">
    <source>
        <dbReference type="Proteomes" id="UP000000600"/>
    </source>
</evidence>
<dbReference type="KEGG" id="ptm:GSPATT00020864001"/>
<dbReference type="InParanoid" id="A0DVZ4"/>
<name>A0DVZ4_PARTE</name>
<dbReference type="EMBL" id="CT868607">
    <property type="protein sequence ID" value="CAK87211.1"/>
    <property type="molecule type" value="Genomic_DNA"/>
</dbReference>